<protein>
    <submittedName>
        <fullName evidence="1">Uncharacterized protein</fullName>
    </submittedName>
</protein>
<evidence type="ECO:0000313" key="1">
    <source>
        <dbReference type="EMBL" id="CAG6668486.1"/>
    </source>
</evidence>
<accession>A0A8D8SK54</accession>
<dbReference type="AlphaFoldDB" id="A0A8D8SK54"/>
<reference evidence="1" key="1">
    <citation type="submission" date="2021-05" db="EMBL/GenBank/DDBJ databases">
        <authorList>
            <person name="Alioto T."/>
            <person name="Alioto T."/>
            <person name="Gomez Garrido J."/>
        </authorList>
    </citation>
    <scope>NUCLEOTIDE SEQUENCE</scope>
</reference>
<dbReference type="EMBL" id="HBUF01218935">
    <property type="protein sequence ID" value="CAG6668486.1"/>
    <property type="molecule type" value="Transcribed_RNA"/>
</dbReference>
<sequence length="134" mass="15020">MSLLRMEPVCTVYLPHKEGTPAGTLRSRDAVRPLTRQPPAPLTRAAPVITTRKTSGPAPQALNIVRTTTTRVAGVAFCFSSLPLRCTTYRRDWRWAWHSEPLDPRPRRPFIMPRVSPSGLAFKISPKASPYRCP</sequence>
<organism evidence="1">
    <name type="scientific">Cacopsylla melanoneura</name>
    <dbReference type="NCBI Taxonomy" id="428564"/>
    <lineage>
        <taxon>Eukaryota</taxon>
        <taxon>Metazoa</taxon>
        <taxon>Ecdysozoa</taxon>
        <taxon>Arthropoda</taxon>
        <taxon>Hexapoda</taxon>
        <taxon>Insecta</taxon>
        <taxon>Pterygota</taxon>
        <taxon>Neoptera</taxon>
        <taxon>Paraneoptera</taxon>
        <taxon>Hemiptera</taxon>
        <taxon>Sternorrhyncha</taxon>
        <taxon>Psylloidea</taxon>
        <taxon>Psyllidae</taxon>
        <taxon>Psyllinae</taxon>
        <taxon>Cacopsylla</taxon>
    </lineage>
</organism>
<name>A0A8D8SK54_9HEMI</name>
<proteinExistence type="predicted"/>